<keyword evidence="1" id="KW-0805">Transcription regulation</keyword>
<reference evidence="6 7" key="1">
    <citation type="submission" date="2021-05" db="EMBL/GenBank/DDBJ databases">
        <title>Culturable bacteria isolated from Daya Bay.</title>
        <authorList>
            <person name="Zheng W."/>
            <person name="Yu S."/>
            <person name="Huang Y."/>
        </authorList>
    </citation>
    <scope>NUCLEOTIDE SEQUENCE [LARGE SCALE GENOMIC DNA]</scope>
    <source>
        <strain evidence="6 7">DP4N28-5</strain>
    </source>
</reference>
<dbReference type="EMBL" id="JAHUZE010000003">
    <property type="protein sequence ID" value="MBV7379976.1"/>
    <property type="molecule type" value="Genomic_DNA"/>
</dbReference>
<feature type="DNA-binding region" description="H-T-H motif" evidence="4">
    <location>
        <begin position="37"/>
        <end position="56"/>
    </location>
</feature>
<protein>
    <submittedName>
        <fullName evidence="6">TetR family transcriptional regulator</fullName>
    </submittedName>
</protein>
<dbReference type="InterPro" id="IPR001647">
    <property type="entry name" value="HTH_TetR"/>
</dbReference>
<gene>
    <name evidence="6" type="ORF">KJP28_13680</name>
</gene>
<dbReference type="PANTHER" id="PTHR30055">
    <property type="entry name" value="HTH-TYPE TRANSCRIPTIONAL REGULATOR RUTR"/>
    <property type="match status" value="1"/>
</dbReference>
<dbReference type="InterPro" id="IPR050109">
    <property type="entry name" value="HTH-type_TetR-like_transc_reg"/>
</dbReference>
<dbReference type="RefSeq" id="WP_218393179.1">
    <property type="nucleotide sequence ID" value="NZ_JAHUZE010000003.1"/>
</dbReference>
<accession>A0ABS6T615</accession>
<dbReference type="PANTHER" id="PTHR30055:SF234">
    <property type="entry name" value="HTH-TYPE TRANSCRIPTIONAL REGULATOR BETI"/>
    <property type="match status" value="1"/>
</dbReference>
<evidence type="ECO:0000256" key="2">
    <source>
        <dbReference type="ARBA" id="ARBA00023125"/>
    </source>
</evidence>
<sequence length="208" mass="22479">MTATELGPKKERREASDRRMLRAATTLISRNGISGAKLAQIGVDAGYSPNLPVQRFGTKTALLIAVLDGIEERFLRHVETRVGARRGAAALAERITLQLEAVRDMPESAIALYHLIIESTGSMPDLRPGVVRLQAAYRDNLIIYLRQAEDADELAHGTDVEQAARVISGAISGMSIQAIVEDRTKALGDEASDLATLLLAPVLTAQIR</sequence>
<proteinExistence type="predicted"/>
<evidence type="ECO:0000256" key="1">
    <source>
        <dbReference type="ARBA" id="ARBA00023015"/>
    </source>
</evidence>
<evidence type="ECO:0000256" key="4">
    <source>
        <dbReference type="PROSITE-ProRule" id="PRU00335"/>
    </source>
</evidence>
<keyword evidence="7" id="KW-1185">Reference proteome</keyword>
<feature type="domain" description="HTH tetR-type" evidence="5">
    <location>
        <begin position="14"/>
        <end position="74"/>
    </location>
</feature>
<evidence type="ECO:0000256" key="3">
    <source>
        <dbReference type="ARBA" id="ARBA00023163"/>
    </source>
</evidence>
<dbReference type="PROSITE" id="PS50977">
    <property type="entry name" value="HTH_TETR_2"/>
    <property type="match status" value="1"/>
</dbReference>
<comment type="caution">
    <text evidence="6">The sequence shown here is derived from an EMBL/GenBank/DDBJ whole genome shotgun (WGS) entry which is preliminary data.</text>
</comment>
<keyword evidence="2 4" id="KW-0238">DNA-binding</keyword>
<evidence type="ECO:0000313" key="7">
    <source>
        <dbReference type="Proteomes" id="UP000756530"/>
    </source>
</evidence>
<evidence type="ECO:0000259" key="5">
    <source>
        <dbReference type="PROSITE" id="PS50977"/>
    </source>
</evidence>
<keyword evidence="3" id="KW-0804">Transcription</keyword>
<evidence type="ECO:0000313" key="6">
    <source>
        <dbReference type="EMBL" id="MBV7379976.1"/>
    </source>
</evidence>
<organism evidence="6 7">
    <name type="scientific">Maritimibacter dapengensis</name>
    <dbReference type="NCBI Taxonomy" id="2836868"/>
    <lineage>
        <taxon>Bacteria</taxon>
        <taxon>Pseudomonadati</taxon>
        <taxon>Pseudomonadota</taxon>
        <taxon>Alphaproteobacteria</taxon>
        <taxon>Rhodobacterales</taxon>
        <taxon>Roseobacteraceae</taxon>
        <taxon>Maritimibacter</taxon>
    </lineage>
</organism>
<dbReference type="Proteomes" id="UP000756530">
    <property type="component" value="Unassembled WGS sequence"/>
</dbReference>
<name>A0ABS6T615_9RHOB</name>